<dbReference type="NCBIfam" id="NF006537">
    <property type="entry name" value="PRK09027.1"/>
    <property type="match status" value="1"/>
</dbReference>
<accession>A0ABW7NYX3</accession>
<evidence type="ECO:0000256" key="5">
    <source>
        <dbReference type="ARBA" id="ARBA00022833"/>
    </source>
</evidence>
<dbReference type="EMBL" id="JBGFTR010000003">
    <property type="protein sequence ID" value="MFH7564381.1"/>
    <property type="molecule type" value="Genomic_DNA"/>
</dbReference>
<evidence type="ECO:0000256" key="1">
    <source>
        <dbReference type="ARBA" id="ARBA00006576"/>
    </source>
</evidence>
<feature type="domain" description="CMP/dCMP-type deaminase" evidence="6">
    <location>
        <begin position="32"/>
        <end position="149"/>
    </location>
</feature>
<reference evidence="7 8" key="1">
    <citation type="submission" date="2024-08" db="EMBL/GenBank/DDBJ databases">
        <title>Oceanimonas smirnovii Genome sequencing and assembly.</title>
        <authorList>
            <person name="Tang B."/>
        </authorList>
    </citation>
    <scope>NUCLEOTIDE SEQUENCE [LARGE SCALE GENOMIC DNA]</scope>
    <source>
        <strain evidence="7 8">OS2020-119</strain>
    </source>
</reference>
<dbReference type="InterPro" id="IPR013171">
    <property type="entry name" value="Cyd/dCyd_deaminase_Zn-bd"/>
</dbReference>
<keyword evidence="3" id="KW-0479">Metal-binding</keyword>
<evidence type="ECO:0000313" key="8">
    <source>
        <dbReference type="Proteomes" id="UP001610706"/>
    </source>
</evidence>
<sequence>MIQIALQQMSIIAQPRLTPEQVKALEHATGLAGARLALALLPQARQLSLAPVSNFAVGAIAMADSGYWYLGANLEFAGLALHYSVHAEQSAIGHAALHNEQHIQAVVVSASPCGHCRQFMQELNQPVTITLPEAEHALSELLPYAFGPADLGIDGGMLSPEPGTLHHASDDTLLKAALQQANLSYAPYSHNRAGVALQLADGRIITGRYLENAAFNPGLGPMQLALSQLQLQGGQPEHITRAVLVESAAGISQYPGAAQLLAASSAVTLEHVS</sequence>
<dbReference type="Gene3D" id="3.40.140.10">
    <property type="entry name" value="Cytidine Deaminase, domain 2"/>
    <property type="match status" value="2"/>
</dbReference>
<dbReference type="GO" id="GO:0004126">
    <property type="term" value="F:cytidine deaminase activity"/>
    <property type="evidence" value="ECO:0007669"/>
    <property type="project" value="UniProtKB-EC"/>
</dbReference>
<dbReference type="Pfam" id="PF08211">
    <property type="entry name" value="dCMP_cyt_deam_2"/>
    <property type="match status" value="1"/>
</dbReference>
<dbReference type="InterPro" id="IPR016192">
    <property type="entry name" value="APOBEC/CMP_deaminase_Zn-bd"/>
</dbReference>
<dbReference type="PROSITE" id="PS00903">
    <property type="entry name" value="CYT_DCMP_DEAMINASES_1"/>
    <property type="match status" value="1"/>
</dbReference>
<dbReference type="PANTHER" id="PTHR11644">
    <property type="entry name" value="CYTIDINE DEAMINASE"/>
    <property type="match status" value="1"/>
</dbReference>
<dbReference type="CDD" id="cd01283">
    <property type="entry name" value="cytidine_deaminase"/>
    <property type="match status" value="2"/>
</dbReference>
<keyword evidence="5" id="KW-0862">Zinc</keyword>
<gene>
    <name evidence="7" type="primary">cdd</name>
    <name evidence="7" type="ORF">AB9R89_03470</name>
</gene>
<evidence type="ECO:0000313" key="7">
    <source>
        <dbReference type="EMBL" id="MFH7564381.1"/>
    </source>
</evidence>
<dbReference type="EC" id="3.5.4.5" evidence="7"/>
<dbReference type="PROSITE" id="PS51747">
    <property type="entry name" value="CYT_DCMP_DEAMINASES_2"/>
    <property type="match status" value="2"/>
</dbReference>
<evidence type="ECO:0000259" key="6">
    <source>
        <dbReference type="PROSITE" id="PS51747"/>
    </source>
</evidence>
<dbReference type="InterPro" id="IPR016193">
    <property type="entry name" value="Cytidine_deaminase-like"/>
</dbReference>
<name>A0ABW7NYX3_9GAMM</name>
<dbReference type="InterPro" id="IPR050202">
    <property type="entry name" value="Cyt/Deoxycyt_deaminase"/>
</dbReference>
<comment type="caution">
    <text evidence="7">The sequence shown here is derived from an EMBL/GenBank/DDBJ whole genome shotgun (WGS) entry which is preliminary data.</text>
</comment>
<keyword evidence="8" id="KW-1185">Reference proteome</keyword>
<dbReference type="SUPFAM" id="SSF53927">
    <property type="entry name" value="Cytidine deaminase-like"/>
    <property type="match status" value="2"/>
</dbReference>
<comment type="similarity">
    <text evidence="1">Belongs to the cytidine and deoxycytidylate deaminase family.</text>
</comment>
<evidence type="ECO:0000256" key="3">
    <source>
        <dbReference type="ARBA" id="ARBA00022723"/>
    </source>
</evidence>
<dbReference type="RefSeq" id="WP_317074672.1">
    <property type="nucleotide sequence ID" value="NZ_CP166302.1"/>
</dbReference>
<evidence type="ECO:0000256" key="4">
    <source>
        <dbReference type="ARBA" id="ARBA00022801"/>
    </source>
</evidence>
<dbReference type="InterPro" id="IPR002125">
    <property type="entry name" value="CMP_dCMP_dom"/>
</dbReference>
<dbReference type="Pfam" id="PF00383">
    <property type="entry name" value="dCMP_cyt_deam_1"/>
    <property type="match status" value="1"/>
</dbReference>
<dbReference type="PANTHER" id="PTHR11644:SF2">
    <property type="entry name" value="CYTIDINE DEAMINASE"/>
    <property type="match status" value="1"/>
</dbReference>
<organism evidence="7 8">
    <name type="scientific">Oceanimonas smirnovii</name>
    <dbReference type="NCBI Taxonomy" id="264574"/>
    <lineage>
        <taxon>Bacteria</taxon>
        <taxon>Pseudomonadati</taxon>
        <taxon>Pseudomonadota</taxon>
        <taxon>Gammaproteobacteria</taxon>
        <taxon>Aeromonadales</taxon>
        <taxon>Aeromonadaceae</taxon>
        <taxon>Oceanimonas</taxon>
    </lineage>
</organism>
<keyword evidence="4 7" id="KW-0378">Hydrolase</keyword>
<proteinExistence type="inferred from homology"/>
<dbReference type="Proteomes" id="UP001610706">
    <property type="component" value="Unassembled WGS sequence"/>
</dbReference>
<dbReference type="PIRSF" id="PIRSF006334">
    <property type="entry name" value="Cdd_plus_pseudo"/>
    <property type="match status" value="1"/>
</dbReference>
<comment type="subunit">
    <text evidence="2">Homodimer.</text>
</comment>
<feature type="domain" description="CMP/dCMP-type deaminase" evidence="6">
    <location>
        <begin position="168"/>
        <end position="273"/>
    </location>
</feature>
<evidence type="ECO:0000256" key="2">
    <source>
        <dbReference type="ARBA" id="ARBA00011738"/>
    </source>
</evidence>
<protein>
    <submittedName>
        <fullName evidence="7">Cytidine deaminase</fullName>
        <ecNumber evidence="7">3.5.4.5</ecNumber>
    </submittedName>
</protein>